<dbReference type="InterPro" id="IPR013320">
    <property type="entry name" value="ConA-like_dom_sf"/>
</dbReference>
<dbReference type="RefSeq" id="WP_006115527.1">
    <property type="nucleotide sequence ID" value="NZ_AEUP01000010.1"/>
</dbReference>
<accession>F1YRH2</accession>
<dbReference type="GO" id="GO:0016798">
    <property type="term" value="F:hydrolase activity, acting on glycosyl bonds"/>
    <property type="evidence" value="ECO:0007669"/>
    <property type="project" value="UniProtKB-KW"/>
</dbReference>
<dbReference type="SUPFAM" id="SSF49899">
    <property type="entry name" value="Concanavalin A-like lectins/glucanases"/>
    <property type="match status" value="1"/>
</dbReference>
<proteinExistence type="predicted"/>
<keyword evidence="1" id="KW-0378">Hydrolase</keyword>
<dbReference type="Gene3D" id="2.60.120.200">
    <property type="match status" value="1"/>
</dbReference>
<keyword evidence="2" id="KW-0326">Glycosidase</keyword>
<sequence>MSIGVDQAQSNGPVNVLIAGSAPGTPGTPGVGIADVRVDDQGQLLITKTDDELITLSLDAVVQLAAMQAAANIGTNINDLEANVVAAASSAVTSQGAAAESDKSAVVAEQHAADAKTAADQAVPLLASATNAVAGVTSDAAAVKVMLTAALNGDAPLVYCGYWDAAKNSPQLDSGVGNEGDLYLVAVAGTTSVDGAAAWNVGDGIWFTNGHWQYFARASWVAVAQSLYALRSVLVGSHEISADAALPFQIRDAAGNVALQVAQDGALHVLGLGLCDGSALDADTSQPSALRLVGSDGSYVDLDAPDYEQRIAQHAPALWLDAAVGVVTDDSGVVQSWSSRVASPWQVTVKTGTPVRFATAAGYAVRFDGTSALSHALPFTPGTIIAVYRNTVSTASAQPVIMGSDSATAGTPAWSLRGYIPMGVPGAYARAQGLQVGTSASVSGFAGRLNAALGHWQILGATYDGDTIAAAVGLTHATPVARALTATPLVCGGSGGLIGASYSASGILTDFFVGDLAELLVWDRVLTGREYDDVVRALQSKHSLQPVFGRFLYSAFQTTQAGNEAGGIEGLVMLSSDDGVAWQHVPTEMLFDAEHTMRDASITYHGGRFVLACTASSFAAGYQDRFSVWQSTDGRHWDFVTDVQCALNGVSAHQTWAPEWYHDPADGQLRLVVHCIIGTGGSQVYEMHPLDDLLISWSVPQLITLAGYPQVIDSFPLCIKGQWVLFFKDEAARQIQIATATSPTGPYTVQTSGNWAGWGSGVEGPSALYLGDDADGNTMLRVYLDAQGNGISYSDAVGKWPDVLTGAWSPPKLLSVASRPQHGTCIRNPFPHYGA</sequence>
<organism evidence="3 4">
    <name type="scientific">Acetobacter pomorum DM001</name>
    <dbReference type="NCBI Taxonomy" id="945681"/>
    <lineage>
        <taxon>Bacteria</taxon>
        <taxon>Pseudomonadati</taxon>
        <taxon>Pseudomonadota</taxon>
        <taxon>Alphaproteobacteria</taxon>
        <taxon>Acetobacterales</taxon>
        <taxon>Acetobacteraceae</taxon>
        <taxon>Acetobacter</taxon>
    </lineage>
</organism>
<evidence type="ECO:0000313" key="4">
    <source>
        <dbReference type="Proteomes" id="UP000018454"/>
    </source>
</evidence>
<comment type="caution">
    <text evidence="3">The sequence shown here is derived from an EMBL/GenBank/DDBJ whole genome shotgun (WGS) entry which is preliminary data.</text>
</comment>
<protein>
    <submittedName>
        <fullName evidence="3">Arabinofuranosidase</fullName>
    </submittedName>
</protein>
<gene>
    <name evidence="3" type="ORF">APO_0504</name>
</gene>
<evidence type="ECO:0000313" key="3">
    <source>
        <dbReference type="EMBL" id="EGE48657.1"/>
    </source>
</evidence>
<dbReference type="OrthoDB" id="184803at2"/>
<evidence type="ECO:0000256" key="1">
    <source>
        <dbReference type="ARBA" id="ARBA00022801"/>
    </source>
</evidence>
<reference evidence="3 4" key="1">
    <citation type="journal article" date="2011" name="Science">
        <title>Drosophila microbiome modulates host developmental and metabolic homeostasis via insulin signaling.</title>
        <authorList>
            <person name="Shin S.C."/>
            <person name="Kim S.H."/>
            <person name="You H."/>
            <person name="Kim B."/>
            <person name="Kim A.C."/>
            <person name="Lee K.A."/>
            <person name="Yoon J.H."/>
            <person name="Ryu J.H."/>
            <person name="Lee W.J."/>
        </authorList>
    </citation>
    <scope>NUCLEOTIDE SEQUENCE [LARGE SCALE GENOMIC DNA]</scope>
    <source>
        <strain evidence="3 4">DM001</strain>
    </source>
</reference>
<dbReference type="AlphaFoldDB" id="F1YRH2"/>
<dbReference type="EMBL" id="AEUP01000010">
    <property type="protein sequence ID" value="EGE48657.1"/>
    <property type="molecule type" value="Genomic_DNA"/>
</dbReference>
<dbReference type="Proteomes" id="UP000018454">
    <property type="component" value="Unassembled WGS sequence"/>
</dbReference>
<name>F1YRH2_9PROT</name>
<dbReference type="Gene3D" id="2.115.10.20">
    <property type="entry name" value="Glycosyl hydrolase domain, family 43"/>
    <property type="match status" value="1"/>
</dbReference>
<evidence type="ECO:0000256" key="2">
    <source>
        <dbReference type="ARBA" id="ARBA00023295"/>
    </source>
</evidence>
<dbReference type="InterPro" id="IPR023296">
    <property type="entry name" value="Glyco_hydro_beta-prop_sf"/>
</dbReference>
<dbReference type="SUPFAM" id="SSF75005">
    <property type="entry name" value="Arabinanase/levansucrase/invertase"/>
    <property type="match status" value="1"/>
</dbReference>